<evidence type="ECO:0000313" key="2">
    <source>
        <dbReference type="Proteomes" id="UP000199202"/>
    </source>
</evidence>
<name>A0A1G8PSX4_9ACTN</name>
<dbReference type="Proteomes" id="UP000199202">
    <property type="component" value="Unassembled WGS sequence"/>
</dbReference>
<dbReference type="AlphaFoldDB" id="A0A1G8PSX4"/>
<protein>
    <submittedName>
        <fullName evidence="1">Uncharacterized protein</fullName>
    </submittedName>
</protein>
<dbReference type="STRING" id="633440.SAMN05421869_10815"/>
<organism evidence="1 2">
    <name type="scientific">Nonomuraea jiangxiensis</name>
    <dbReference type="NCBI Taxonomy" id="633440"/>
    <lineage>
        <taxon>Bacteria</taxon>
        <taxon>Bacillati</taxon>
        <taxon>Actinomycetota</taxon>
        <taxon>Actinomycetes</taxon>
        <taxon>Streptosporangiales</taxon>
        <taxon>Streptosporangiaceae</taxon>
        <taxon>Nonomuraea</taxon>
    </lineage>
</organism>
<keyword evidence="2" id="KW-1185">Reference proteome</keyword>
<reference evidence="1 2" key="1">
    <citation type="submission" date="2016-10" db="EMBL/GenBank/DDBJ databases">
        <authorList>
            <person name="de Groot N.N."/>
        </authorList>
    </citation>
    <scope>NUCLEOTIDE SEQUENCE [LARGE SCALE GENOMIC DNA]</scope>
    <source>
        <strain evidence="1 2">CGMCC 4.6533</strain>
    </source>
</reference>
<gene>
    <name evidence="1" type="ORF">SAMN05421869_10815</name>
</gene>
<accession>A0A1G8PSX4</accession>
<sequence length="32" mass="3350">MNASSLHFNAFIWPNGSTLRTAGACGVEGALR</sequence>
<evidence type="ECO:0000313" key="1">
    <source>
        <dbReference type="EMBL" id="SDI95438.1"/>
    </source>
</evidence>
<dbReference type="EMBL" id="FNDJ01000008">
    <property type="protein sequence ID" value="SDI95438.1"/>
    <property type="molecule type" value="Genomic_DNA"/>
</dbReference>
<proteinExistence type="predicted"/>